<dbReference type="PROSITE" id="PS50919">
    <property type="entry name" value="MIR"/>
    <property type="match status" value="3"/>
</dbReference>
<dbReference type="Pfam" id="PF07521">
    <property type="entry name" value="RMMBL"/>
    <property type="match status" value="1"/>
</dbReference>
<dbReference type="GO" id="GO:0005789">
    <property type="term" value="C:endoplasmic reticulum membrane"/>
    <property type="evidence" value="ECO:0007669"/>
    <property type="project" value="UniProtKB-SubCell"/>
</dbReference>
<dbReference type="FunFam" id="3.60.15.10:FF:000008">
    <property type="entry name" value="Cleavage and polyadenylation specificity factor subunit 2"/>
    <property type="match status" value="1"/>
</dbReference>
<dbReference type="EC" id="2.4.1.109" evidence="6"/>
<dbReference type="GO" id="GO:0004169">
    <property type="term" value="F:dolichyl-phosphate-mannose-protein mannosyltransferase activity"/>
    <property type="evidence" value="ECO:0007669"/>
    <property type="project" value="UniProtKB-EC"/>
</dbReference>
<evidence type="ECO:0000256" key="6">
    <source>
        <dbReference type="ARBA" id="ARBA00012839"/>
    </source>
</evidence>
<dbReference type="Pfam" id="PF10996">
    <property type="entry name" value="Beta-Casp"/>
    <property type="match status" value="1"/>
</dbReference>
<evidence type="ECO:0000259" key="23">
    <source>
        <dbReference type="PROSITE" id="PS50919"/>
    </source>
</evidence>
<feature type="region of interest" description="Disordered" evidence="21">
    <location>
        <begin position="699"/>
        <end position="736"/>
    </location>
</feature>
<evidence type="ECO:0000256" key="2">
    <source>
        <dbReference type="ARBA" id="ARBA00004477"/>
    </source>
</evidence>
<evidence type="ECO:0000256" key="16">
    <source>
        <dbReference type="ARBA" id="ARBA00023180"/>
    </source>
</evidence>
<dbReference type="InterPro" id="IPR003342">
    <property type="entry name" value="ArnT-like_N"/>
</dbReference>
<evidence type="ECO:0000256" key="22">
    <source>
        <dbReference type="SAM" id="Phobius"/>
    </source>
</evidence>
<evidence type="ECO:0000256" key="20">
    <source>
        <dbReference type="ARBA" id="ARBA00045102"/>
    </source>
</evidence>
<feature type="transmembrane region" description="Helical" evidence="22">
    <location>
        <begin position="1451"/>
        <end position="1473"/>
    </location>
</feature>
<evidence type="ECO:0000256" key="11">
    <source>
        <dbReference type="ARBA" id="ARBA00022737"/>
    </source>
</evidence>
<comment type="caution">
    <text evidence="24">The sequence shown here is derived from an EMBL/GenBank/DDBJ whole genome shotgun (WGS) entry which is preliminary data.</text>
</comment>
<evidence type="ECO:0000256" key="3">
    <source>
        <dbReference type="ARBA" id="ARBA00004922"/>
    </source>
</evidence>
<proteinExistence type="inferred from homology"/>
<dbReference type="InterPro" id="IPR011108">
    <property type="entry name" value="RMMBL"/>
</dbReference>
<dbReference type="EMBL" id="QEAM01000547">
    <property type="protein sequence ID" value="TPX38902.1"/>
    <property type="molecule type" value="Genomic_DNA"/>
</dbReference>
<feature type="transmembrane region" description="Helical" evidence="22">
    <location>
        <begin position="1045"/>
        <end position="1065"/>
    </location>
</feature>
<keyword evidence="8 24" id="KW-0328">Glycosyltransferase</keyword>
<keyword evidence="7" id="KW-0507">mRNA processing</keyword>
<evidence type="ECO:0000256" key="18">
    <source>
        <dbReference type="ARBA" id="ARBA00030774"/>
    </source>
</evidence>
<dbReference type="OrthoDB" id="292747at2759"/>
<feature type="transmembrane region" description="Helical" evidence="22">
    <location>
        <begin position="1020"/>
        <end position="1038"/>
    </location>
</feature>
<dbReference type="Gene3D" id="3.60.15.10">
    <property type="entry name" value="Ribonuclease Z/Hydroxyacylglutathione hydrolase-like"/>
    <property type="match status" value="1"/>
</dbReference>
<dbReference type="SMART" id="SM00472">
    <property type="entry name" value="MIR"/>
    <property type="match status" value="3"/>
</dbReference>
<dbReference type="InterPro" id="IPR027005">
    <property type="entry name" value="PMT-like"/>
</dbReference>
<keyword evidence="17" id="KW-0539">Nucleus</keyword>
<protein>
    <recommendedName>
        <fullName evidence="6">dolichyl-phosphate-mannose--protein mannosyltransferase</fullName>
        <ecNumber evidence="6">2.4.1.109</ecNumber>
    </recommendedName>
    <alternativeName>
        <fullName evidence="18">Cleavage and polyadenylation specificity factor 100 kDa subunit</fullName>
    </alternativeName>
</protein>
<keyword evidence="14 22" id="KW-1133">Transmembrane helix</keyword>
<dbReference type="GO" id="GO:0005634">
    <property type="term" value="C:nucleus"/>
    <property type="evidence" value="ECO:0007669"/>
    <property type="project" value="UniProtKB-SubCell"/>
</dbReference>
<feature type="domain" description="MIR" evidence="23">
    <location>
        <begin position="1318"/>
        <end position="1374"/>
    </location>
</feature>
<evidence type="ECO:0000256" key="21">
    <source>
        <dbReference type="SAM" id="MobiDB-lite"/>
    </source>
</evidence>
<evidence type="ECO:0000256" key="12">
    <source>
        <dbReference type="ARBA" id="ARBA00022824"/>
    </source>
</evidence>
<dbReference type="GO" id="GO:0006397">
    <property type="term" value="P:mRNA processing"/>
    <property type="evidence" value="ECO:0007669"/>
    <property type="project" value="UniProtKB-KW"/>
</dbReference>
<keyword evidence="13" id="KW-0694">RNA-binding</keyword>
<feature type="transmembrane region" description="Helical" evidence="22">
    <location>
        <begin position="1567"/>
        <end position="1585"/>
    </location>
</feature>
<dbReference type="SUPFAM" id="SSF82109">
    <property type="entry name" value="MIR domain"/>
    <property type="match status" value="1"/>
</dbReference>
<feature type="domain" description="MIR" evidence="23">
    <location>
        <begin position="1183"/>
        <end position="1236"/>
    </location>
</feature>
<evidence type="ECO:0000256" key="7">
    <source>
        <dbReference type="ARBA" id="ARBA00022664"/>
    </source>
</evidence>
<comment type="similarity">
    <text evidence="4">Belongs to the glycosyltransferase 39 family.</text>
</comment>
<evidence type="ECO:0000256" key="15">
    <source>
        <dbReference type="ARBA" id="ARBA00023136"/>
    </source>
</evidence>
<sequence length="1654" mass="186175">MSSVVRFTPLSGAHSDAPLCYLLEIEEARILLDCGWTETFDVDELHSLQRQYRYLKHIDAILLSHGDLDHLGALPYLVTKLGLSCPVYGTLPVYEMGKRTLLDALSSRTDAEDFTLFTEQDVIVSFDKMVQLRFMQTETLKGRATGIQITPYPAGHTVGGAIWKIKEDTNDILYAVDYNHLKERHLDPTVLHQNPPIDAFNRPSVLITDAYNAINNPPSRKNRETTLFDALATAMQNDASVLIPIDTSTRVLEIAYMLESYWRSKNLTTPLFLLTHQASRTIATAKVLLEWMGESIEREFSGSRDNPFEFKKVQLAHSLKELDKTGNAGKVVLASMPGMEHGFSRDLFIEWSSMSKNLIILTDRGNPNSMTRKLYKQWQEAADTDSSYVRVLSMDLSLNISKKVPLEGDELAQYREKEAREKENENARLLQARALRGLDDDSESDDESLDLNVTTTQPLGRTSSIAELPKHRNSLAPRDAFTDSTNLLLHNQYDAYVRDAHRVGGFFKQSQSFRMFPVHESRKRVDEYGEQIDIAIFAKAELPYAAIQAAEEAASKAAMAAQEEAKPKEEIIPTKVVEETLDFVMKCNILFVDFEGRADGRSVRNIIPQLQARKVILIHGSEEATASLLQSFSENSQVTDDIYAPVVGEVVNASSSTNIYRVRLTDTLVSSLNIRPLDDYALAYVTGIVRRPESTTATLLSSEDELKPDTNGMEVDSEQPGNIVTSSSAPLPSTEETLSTETPVLDIILASERPSHHPVVVGEVKLTEFRRILENDGMQADFNSGVLIVNRKVAVKREREKREIVLDGWVAIQDFHWLHHQNYAVCRWTRHVVRRLLQFEPRQRPALPYATLSRVGAKQGRMEVRRRKIPNGIGGGTNLSPSIARDIIFEEEQSAHLYNVDAVDSLDLPIAGGLVIIAAIVRLFQISQPPSVVFDEVHFGGFAGKYIKGTFFMDVHPPLGKLLIASAGVLAGFDGNFSFKDIGMDYIEPRVPYVAMRLVPAICGILTVPVAYMTMRNMNFSIPGSLLAALFLVFENGFTCLSRHILLDSILIFFVALTCMMWTDFLSQQRAFTFNWWYPLTLTGVSLGMALSVKWVGLFVVGLIGISTIHNLWEILGDLRVTPWMFIQHFMARALCLIVVPSIVYAALFAVHFLALPNTGSGAGFMSPEFQSTLRGNEIKDCYADVAYGAKVYIRHEATNGGWLHSHKHYYPTGSKQQQITLYPFRDDNSWFLLKKPLVVKNGTLHEDPISGFQQLKNGDTVRLEHIMTHKSLHSHDHRAPVTENEDHNEVSGYGTEGFLGDTNDHWRFEVANQKADDGGIRAIETKFRLAHVNSGCKLFSHAVKLPEWGFGQQEVTCAKKGRPDLLEWRIEANEHPEIPANARLVNYKKPGFFRKFIEIHKVMWDVNEGLTGSHPYDSRAASWPYMGRGISYWSSREGASKQIFLIGNPFVWWAASLSTMLSLAFFLVLAVLRKRQIFVLSNSKYSIEFVEFPRRSLHDIATMQAETLGVESCAHMNCSNLSVQRAHYSPNYNLQLFLHHYFPALYFSILLLAACFDLLASKSPRSLKYLAVLILTCISSYVYIRYAPMTYGLHMDPNHCESLKIKLPGLRWNWECYQHGFALAGDDEPSATAELEGGAEYGEPDEYVQVDDE</sequence>
<dbReference type="Pfam" id="PF16661">
    <property type="entry name" value="Lactamase_B_6"/>
    <property type="match status" value="1"/>
</dbReference>
<reference evidence="24 25" key="1">
    <citation type="journal article" date="2019" name="Sci. Rep.">
        <title>Comparative genomics of chytrid fungi reveal insights into the obligate biotrophic and pathogenic lifestyle of Synchytrium endobioticum.</title>
        <authorList>
            <person name="van de Vossenberg B.T.L.H."/>
            <person name="Warris S."/>
            <person name="Nguyen H.D.T."/>
            <person name="van Gent-Pelzer M.P.E."/>
            <person name="Joly D.L."/>
            <person name="van de Geest H.C."/>
            <person name="Bonants P.J.M."/>
            <person name="Smith D.S."/>
            <person name="Levesque C.A."/>
            <person name="van der Lee T.A.J."/>
        </authorList>
    </citation>
    <scope>NUCLEOTIDE SEQUENCE [LARGE SCALE GENOMIC DNA]</scope>
    <source>
        <strain evidence="24 25">LEV6574</strain>
    </source>
</reference>
<name>A0A507CH83_9FUNG</name>
<feature type="transmembrane region" description="Helical" evidence="22">
    <location>
        <begin position="1134"/>
        <end position="1156"/>
    </location>
</feature>
<feature type="domain" description="MIR" evidence="23">
    <location>
        <begin position="1253"/>
        <end position="1312"/>
    </location>
</feature>
<dbReference type="Gene3D" id="2.80.10.50">
    <property type="match status" value="1"/>
</dbReference>
<comment type="catalytic activity">
    <reaction evidence="19">
        <text>a di-trans,poly-cis-dolichyl beta-D-mannosyl phosphate + L-threonyl-[protein] = 3-O-(alpha-D-mannosyl)-L-threonyl-[protein] + a di-trans,poly-cis-dolichyl phosphate + H(+)</text>
        <dbReference type="Rhea" id="RHEA:53396"/>
        <dbReference type="Rhea" id="RHEA-COMP:11060"/>
        <dbReference type="Rhea" id="RHEA-COMP:13547"/>
        <dbReference type="Rhea" id="RHEA-COMP:19498"/>
        <dbReference type="Rhea" id="RHEA-COMP:19501"/>
        <dbReference type="ChEBI" id="CHEBI:15378"/>
        <dbReference type="ChEBI" id="CHEBI:30013"/>
        <dbReference type="ChEBI" id="CHEBI:57683"/>
        <dbReference type="ChEBI" id="CHEBI:58211"/>
        <dbReference type="ChEBI" id="CHEBI:137323"/>
        <dbReference type="EC" id="2.4.1.109"/>
    </reaction>
</comment>
<keyword evidence="9 24" id="KW-0808">Transferase</keyword>
<dbReference type="InterPro" id="IPR036300">
    <property type="entry name" value="MIR_dom_sf"/>
</dbReference>
<evidence type="ECO:0000256" key="13">
    <source>
        <dbReference type="ARBA" id="ARBA00022884"/>
    </source>
</evidence>
<dbReference type="GO" id="GO:0003723">
    <property type="term" value="F:RNA binding"/>
    <property type="evidence" value="ECO:0007669"/>
    <property type="project" value="UniProtKB-KW"/>
</dbReference>
<dbReference type="InterPro" id="IPR001279">
    <property type="entry name" value="Metallo-B-lactamas"/>
</dbReference>
<dbReference type="InterPro" id="IPR032421">
    <property type="entry name" value="PMT_4TMC"/>
</dbReference>
<dbReference type="PANTHER" id="PTHR10050:SF50">
    <property type="entry name" value="DOLICHYL-PHOSPHATE-MANNOSE--PROTEIN MANNOSYLTRANSFERASE 1-RELATED"/>
    <property type="match status" value="1"/>
</dbReference>
<comment type="pathway">
    <text evidence="3">Protein modification; protein glycosylation.</text>
</comment>
<dbReference type="InterPro" id="IPR025069">
    <property type="entry name" value="Cpsf2_C"/>
</dbReference>
<dbReference type="Pfam" id="PF13299">
    <property type="entry name" value="CPSF100_C"/>
    <property type="match status" value="1"/>
</dbReference>
<evidence type="ECO:0000313" key="24">
    <source>
        <dbReference type="EMBL" id="TPX38902.1"/>
    </source>
</evidence>
<keyword evidence="15 22" id="KW-0472">Membrane</keyword>
<organism evidence="24 25">
    <name type="scientific">Synchytrium endobioticum</name>
    <dbReference type="NCBI Taxonomy" id="286115"/>
    <lineage>
        <taxon>Eukaryota</taxon>
        <taxon>Fungi</taxon>
        <taxon>Fungi incertae sedis</taxon>
        <taxon>Chytridiomycota</taxon>
        <taxon>Chytridiomycota incertae sedis</taxon>
        <taxon>Chytridiomycetes</taxon>
        <taxon>Synchytriales</taxon>
        <taxon>Synchytriaceae</taxon>
        <taxon>Synchytrium</taxon>
    </lineage>
</organism>
<dbReference type="InterPro" id="IPR036866">
    <property type="entry name" value="RibonucZ/Hydroxyglut_hydro"/>
</dbReference>
<dbReference type="InterPro" id="IPR035639">
    <property type="entry name" value="CPSF2_MBL"/>
</dbReference>
<evidence type="ECO:0000256" key="5">
    <source>
        <dbReference type="ARBA" id="ARBA00010624"/>
    </source>
</evidence>
<dbReference type="Proteomes" id="UP000320475">
    <property type="component" value="Unassembled WGS sequence"/>
</dbReference>
<comment type="similarity">
    <text evidence="5">Belongs to the metallo-beta-lactamase superfamily. RNA-metabolizing metallo-beta-lactamase-like family. CPSF2/YSH1 subfamily.</text>
</comment>
<evidence type="ECO:0000256" key="9">
    <source>
        <dbReference type="ARBA" id="ARBA00022679"/>
    </source>
</evidence>
<dbReference type="Pfam" id="PF02815">
    <property type="entry name" value="MIR"/>
    <property type="match status" value="1"/>
</dbReference>
<feature type="compositionally biased region" description="Polar residues" evidence="21">
    <location>
        <begin position="719"/>
        <end position="729"/>
    </location>
</feature>
<evidence type="ECO:0000256" key="4">
    <source>
        <dbReference type="ARBA" id="ARBA00007222"/>
    </source>
</evidence>
<evidence type="ECO:0000256" key="8">
    <source>
        <dbReference type="ARBA" id="ARBA00022676"/>
    </source>
</evidence>
<keyword evidence="16" id="KW-0325">Glycoprotein</keyword>
<keyword evidence="10 22" id="KW-0812">Transmembrane</keyword>
<dbReference type="PANTHER" id="PTHR10050">
    <property type="entry name" value="DOLICHYL-PHOSPHATE-MANNOSE--PROTEIN MANNOSYLTRANSFERASE"/>
    <property type="match status" value="1"/>
</dbReference>
<dbReference type="SUPFAM" id="SSF56281">
    <property type="entry name" value="Metallo-hydrolase/oxidoreductase"/>
    <property type="match status" value="1"/>
</dbReference>
<dbReference type="CDD" id="cd16293">
    <property type="entry name" value="CPSF2-like_MBL-fold"/>
    <property type="match status" value="1"/>
</dbReference>
<dbReference type="CDD" id="cd23283">
    <property type="entry name" value="beta-trefoil_MIR_PMT1-like"/>
    <property type="match status" value="1"/>
</dbReference>
<keyword evidence="11" id="KW-0677">Repeat</keyword>
<gene>
    <name evidence="24" type="ORF">SeLEV6574_g07533</name>
</gene>
<dbReference type="Pfam" id="PF02366">
    <property type="entry name" value="PMT"/>
    <property type="match status" value="1"/>
</dbReference>
<evidence type="ECO:0000256" key="10">
    <source>
        <dbReference type="ARBA" id="ARBA00022692"/>
    </source>
</evidence>
<dbReference type="SMART" id="SM00849">
    <property type="entry name" value="Lactamase_B"/>
    <property type="match status" value="1"/>
</dbReference>
<comment type="catalytic activity">
    <reaction evidence="20">
        <text>a di-trans,poly-cis-dolichyl beta-D-mannosyl phosphate + L-seryl-[protein] = 3-O-(alpha-D-mannosyl)-L-seryl-[protein] + a di-trans,poly-cis-dolichyl phosphate + H(+)</text>
        <dbReference type="Rhea" id="RHEA:17377"/>
        <dbReference type="Rhea" id="RHEA-COMP:9863"/>
        <dbReference type="Rhea" id="RHEA-COMP:13546"/>
        <dbReference type="Rhea" id="RHEA-COMP:19498"/>
        <dbReference type="Rhea" id="RHEA-COMP:19501"/>
        <dbReference type="ChEBI" id="CHEBI:15378"/>
        <dbReference type="ChEBI" id="CHEBI:29999"/>
        <dbReference type="ChEBI" id="CHEBI:57683"/>
        <dbReference type="ChEBI" id="CHEBI:58211"/>
        <dbReference type="ChEBI" id="CHEBI:137321"/>
        <dbReference type="EC" id="2.4.1.109"/>
    </reaction>
</comment>
<dbReference type="UniPathway" id="UPA00378"/>
<dbReference type="InterPro" id="IPR016093">
    <property type="entry name" value="MIR_motif"/>
</dbReference>
<dbReference type="VEuPathDB" id="FungiDB:SeMB42_g07200"/>
<feature type="transmembrane region" description="Helical" evidence="22">
    <location>
        <begin position="1085"/>
        <end position="1113"/>
    </location>
</feature>
<dbReference type="SMART" id="SM01027">
    <property type="entry name" value="Beta-Casp"/>
    <property type="match status" value="1"/>
</dbReference>
<evidence type="ECO:0000256" key="1">
    <source>
        <dbReference type="ARBA" id="ARBA00004123"/>
    </source>
</evidence>
<evidence type="ECO:0000256" key="19">
    <source>
        <dbReference type="ARBA" id="ARBA00045085"/>
    </source>
</evidence>
<comment type="subcellular location">
    <subcellularLocation>
        <location evidence="2">Endoplasmic reticulum membrane</location>
        <topology evidence="2">Multi-pass membrane protein</topology>
    </subcellularLocation>
    <subcellularLocation>
        <location evidence="1">Nucleus</location>
    </subcellularLocation>
</comment>
<evidence type="ECO:0000256" key="14">
    <source>
        <dbReference type="ARBA" id="ARBA00022989"/>
    </source>
</evidence>
<feature type="transmembrane region" description="Helical" evidence="22">
    <location>
        <begin position="994"/>
        <end position="1014"/>
    </location>
</feature>
<accession>A0A507CH83</accession>
<keyword evidence="12" id="KW-0256">Endoplasmic reticulum</keyword>
<dbReference type="InterPro" id="IPR022712">
    <property type="entry name" value="Beta_Casp"/>
</dbReference>
<dbReference type="Pfam" id="PF16192">
    <property type="entry name" value="PMT_4TMC"/>
    <property type="match status" value="2"/>
</dbReference>
<feature type="transmembrane region" description="Helical" evidence="22">
    <location>
        <begin position="1542"/>
        <end position="1561"/>
    </location>
</feature>
<evidence type="ECO:0000313" key="25">
    <source>
        <dbReference type="Proteomes" id="UP000320475"/>
    </source>
</evidence>
<evidence type="ECO:0000256" key="17">
    <source>
        <dbReference type="ARBA" id="ARBA00023242"/>
    </source>
</evidence>